<dbReference type="PANTHER" id="PTHR17920">
    <property type="entry name" value="TRANSMEMBRANE AND COILED-COIL DOMAIN-CONTAINING PROTEIN 4 TMCO4"/>
    <property type="match status" value="1"/>
</dbReference>
<reference evidence="7" key="1">
    <citation type="submission" date="2021-03" db="EMBL/GenBank/DDBJ databases">
        <title>Draft genome sequence of rust myrtle Austropuccinia psidii MF-1, a brazilian biotype.</title>
        <authorList>
            <person name="Quecine M.C."/>
            <person name="Pachon D.M.R."/>
            <person name="Bonatelli M.L."/>
            <person name="Correr F.H."/>
            <person name="Franceschini L.M."/>
            <person name="Leite T.F."/>
            <person name="Margarido G.R.A."/>
            <person name="Almeida C.A."/>
            <person name="Ferrarezi J.A."/>
            <person name="Labate C.A."/>
        </authorList>
    </citation>
    <scope>NUCLEOTIDE SEQUENCE</scope>
    <source>
        <strain evidence="7">MF-1</strain>
    </source>
</reference>
<keyword evidence="8" id="KW-1185">Reference proteome</keyword>
<evidence type="ECO:0000313" key="8">
    <source>
        <dbReference type="Proteomes" id="UP000765509"/>
    </source>
</evidence>
<evidence type="ECO:0000256" key="3">
    <source>
        <dbReference type="ARBA" id="ARBA00022692"/>
    </source>
</evidence>
<evidence type="ECO:0000256" key="5">
    <source>
        <dbReference type="ARBA" id="ARBA00023136"/>
    </source>
</evidence>
<feature type="transmembrane region" description="Helical" evidence="6">
    <location>
        <begin position="237"/>
        <end position="260"/>
    </location>
</feature>
<evidence type="ECO:0008006" key="9">
    <source>
        <dbReference type="Google" id="ProtNLM"/>
    </source>
</evidence>
<comment type="subcellular location">
    <subcellularLocation>
        <location evidence="1">Membrane</location>
        <topology evidence="1">Multi-pass membrane protein</topology>
    </subcellularLocation>
</comment>
<gene>
    <name evidence="7" type="ORF">O181_028588</name>
</gene>
<dbReference type="InterPro" id="IPR007941">
    <property type="entry name" value="DUF726"/>
</dbReference>
<dbReference type="InterPro" id="IPR029058">
    <property type="entry name" value="AB_hydrolase_fold"/>
</dbReference>
<evidence type="ECO:0000256" key="2">
    <source>
        <dbReference type="ARBA" id="ARBA00009824"/>
    </source>
</evidence>
<name>A0A9Q3H1Z1_9BASI</name>
<dbReference type="OrthoDB" id="277931at2759"/>
<evidence type="ECO:0000256" key="6">
    <source>
        <dbReference type="SAM" id="Phobius"/>
    </source>
</evidence>
<feature type="transmembrane region" description="Helical" evidence="6">
    <location>
        <begin position="200"/>
        <end position="225"/>
    </location>
</feature>
<dbReference type="PANTHER" id="PTHR17920:SF23">
    <property type="entry name" value="DUF726-DOMAIN-CONTAINING PROTEIN"/>
    <property type="match status" value="1"/>
</dbReference>
<evidence type="ECO:0000313" key="7">
    <source>
        <dbReference type="EMBL" id="MBW0488873.1"/>
    </source>
</evidence>
<dbReference type="GO" id="GO:0016020">
    <property type="term" value="C:membrane"/>
    <property type="evidence" value="ECO:0007669"/>
    <property type="project" value="UniProtKB-SubCell"/>
</dbReference>
<proteinExistence type="inferred from homology"/>
<dbReference type="AlphaFoldDB" id="A0A9Q3H1Z1"/>
<dbReference type="EMBL" id="AVOT02009817">
    <property type="protein sequence ID" value="MBW0488873.1"/>
    <property type="molecule type" value="Genomic_DNA"/>
</dbReference>
<keyword evidence="5 6" id="KW-0472">Membrane</keyword>
<evidence type="ECO:0000256" key="4">
    <source>
        <dbReference type="ARBA" id="ARBA00022989"/>
    </source>
</evidence>
<dbReference type="Proteomes" id="UP000765509">
    <property type="component" value="Unassembled WGS sequence"/>
</dbReference>
<keyword evidence="3 6" id="KW-0812">Transmembrane</keyword>
<comment type="similarity">
    <text evidence="2">Belongs to the TMCO4 family.</text>
</comment>
<dbReference type="SUPFAM" id="SSF53474">
    <property type="entry name" value="alpha/beta-Hydrolases"/>
    <property type="match status" value="1"/>
</dbReference>
<sequence>MNPTTIDLFFPTWTSAHLEFITIKLKLAIERFLKSNLSSNLNQDSQDFHHKRNSLAEIWLNEILEAFKIDKSFSNQNLSDQDGSLSNNSLPHSMHLEVLHDLILISLSSTDSISKSKNDNLNHHSFNYSALHRHLIFLFAKSIEIPSCIVYQAEKLVAQQLFFIAQNSNNVKPSEQESNLADSSQSALQQANLKNNSLRYLGTGAGFILGGLAIGLTGGLAAPLIGPALVGLSGGALGFLATSGGTVLIGTLFGIAGGGLTGYRAQRRLQGIQEFSFERLPFNGHEPDSQLPHIPSLHATVVCSGFLLSQNEYKDPWISTFYNTIDKRDVYAIKLETDALFAAGKNLESYLRNTLIEHGAKEIIKHTVLASIYTAILLPASIYKAATTALDNEYQRVRDKCEKGGILLADMIEQKAHGSRPLTLIGSSMGAITIFHAIMELSRRNINDIIDQVIFISSPMSPTLEEWSTIRQTVSRRVVNVFSKNDWVLAILARLHGLLSSRMSLKVAGLMELGIDDIESIDVSDLVHGHLELNSKMSDILERVGINS</sequence>
<protein>
    <recommendedName>
        <fullName evidence="9">DUF726-domain-containing protein</fullName>
    </recommendedName>
</protein>
<keyword evidence="4 6" id="KW-1133">Transmembrane helix</keyword>
<comment type="caution">
    <text evidence="7">The sequence shown here is derived from an EMBL/GenBank/DDBJ whole genome shotgun (WGS) entry which is preliminary data.</text>
</comment>
<dbReference type="Pfam" id="PF05277">
    <property type="entry name" value="DUF726"/>
    <property type="match status" value="1"/>
</dbReference>
<accession>A0A9Q3H1Z1</accession>
<organism evidence="7 8">
    <name type="scientific">Austropuccinia psidii MF-1</name>
    <dbReference type="NCBI Taxonomy" id="1389203"/>
    <lineage>
        <taxon>Eukaryota</taxon>
        <taxon>Fungi</taxon>
        <taxon>Dikarya</taxon>
        <taxon>Basidiomycota</taxon>
        <taxon>Pucciniomycotina</taxon>
        <taxon>Pucciniomycetes</taxon>
        <taxon>Pucciniales</taxon>
        <taxon>Sphaerophragmiaceae</taxon>
        <taxon>Austropuccinia</taxon>
    </lineage>
</organism>
<evidence type="ECO:0000256" key="1">
    <source>
        <dbReference type="ARBA" id="ARBA00004141"/>
    </source>
</evidence>
<dbReference type="Gene3D" id="3.40.50.1820">
    <property type="entry name" value="alpha/beta hydrolase"/>
    <property type="match status" value="1"/>
</dbReference>